<evidence type="ECO:0000313" key="2">
    <source>
        <dbReference type="Proteomes" id="UP000030378"/>
    </source>
</evidence>
<dbReference type="RefSeq" id="WP_102984597.1">
    <property type="nucleotide sequence ID" value="NZ_JTBC02000002.1"/>
</dbReference>
<accession>A0AAP8TQI3</accession>
<dbReference type="SUPFAM" id="SSF51126">
    <property type="entry name" value="Pectin lyase-like"/>
    <property type="match status" value="1"/>
</dbReference>
<sequence>MSTINFEQGMIVINSMTALKNTQPEYDGQRIVLTEYYQGKGQGGGVFTGHINAEKVIDDGGYSTLKVNQSTAAWYRNDLTQLSLYDGGCDPTLADNGPLIQNIALIRGERSVKIPSGYWNIKTPIVFPANSGIALYGESSYNGRAVLVYSGQDLPEQTDITGIITIAAAQGEMTYSGVSFRNFQLRGNNKRISGLSIKYAGYVHTQNVSILYCRGAGLYLDKVQDSYFKFIEVQGCGRTVGDYDNYHDITDFNKMLLAPVHLTSTMQNDHCNMLRFEDCQWEANLISPTIYVNGGIGLWFKNLHMEHRTGPLQKLIGNNPNASCLLYMNNSGEVYLNEIQASEVKHLVYSSGYGVLYATNINRGGNITHAASGKQFNVFMNGCWLQDMDFSSSVKAMISNCRLASLTWRYPAYPSTISDTHFSGNVALTEDGANPRIDLVDCQYGSVKSNTSNLRFLGGRCSGDFNYVSRSGAGSVIDVDVEGNTTISTSYGSSYQPGKSNYTAVRIADGPKELGGVMRPIGSEWFNTAVTGDEEGAIYSWVKTTAGWRPSSRISRFGTSLSSMTFAQLPAASVCKGTAIFCTNTAANPSAQAIISNGSDWVYLATPGTKVTAAN</sequence>
<evidence type="ECO:0000313" key="1">
    <source>
        <dbReference type="EMBL" id="PNO70310.1"/>
    </source>
</evidence>
<comment type="caution">
    <text evidence="1">The sequence shown here is derived from an EMBL/GenBank/DDBJ whole genome shotgun (WGS) entry which is preliminary data.</text>
</comment>
<dbReference type="InterPro" id="IPR011050">
    <property type="entry name" value="Pectin_lyase_fold/virulence"/>
</dbReference>
<proteinExistence type="predicted"/>
<protein>
    <recommendedName>
        <fullName evidence="3">Tail spike TSP1/Gp66 N-terminal domain-containing protein</fullName>
    </recommendedName>
</protein>
<dbReference type="AlphaFoldDB" id="A0AAP8TQI3"/>
<organism evidence="1 2">
    <name type="scientific">Serratia marcescens</name>
    <dbReference type="NCBI Taxonomy" id="615"/>
    <lineage>
        <taxon>Bacteria</taxon>
        <taxon>Pseudomonadati</taxon>
        <taxon>Pseudomonadota</taxon>
        <taxon>Gammaproteobacteria</taxon>
        <taxon>Enterobacterales</taxon>
        <taxon>Yersiniaceae</taxon>
        <taxon>Serratia</taxon>
    </lineage>
</organism>
<name>A0AAP8TQI3_SERMA</name>
<dbReference type="EMBL" id="JTBC02000002">
    <property type="protein sequence ID" value="PNO70310.1"/>
    <property type="molecule type" value="Genomic_DNA"/>
</dbReference>
<dbReference type="Proteomes" id="UP000030378">
    <property type="component" value="Unassembled WGS sequence"/>
</dbReference>
<gene>
    <name evidence="1" type="ORF">MC70_009975</name>
</gene>
<reference evidence="2" key="1">
    <citation type="submission" date="2017-12" db="EMBL/GenBank/DDBJ databases">
        <title>FDA dAtabase for Regulatory Grade micrObial Sequences (FDA-ARGOS): Supporting development and validation of Infectious Disease Dx tests.</title>
        <authorList>
            <person name="Campos J."/>
            <person name="Goldberg B."/>
            <person name="Tallon L."/>
            <person name="Sadzewicz L."/>
            <person name="Sengamalay N."/>
            <person name="Ott S."/>
            <person name="Godinez A."/>
            <person name="Nagaraj S."/>
            <person name="Vavikolanu K."/>
            <person name="Vyas G."/>
            <person name="Nadendla S."/>
            <person name="Aluvathingal J."/>
            <person name="Geyer C."/>
            <person name="Nandy P."/>
            <person name="Hobson J."/>
            <person name="Sichtig H."/>
        </authorList>
    </citation>
    <scope>NUCLEOTIDE SEQUENCE [LARGE SCALE GENOMIC DNA]</scope>
    <source>
        <strain evidence="2">FDAARGOS_79</strain>
    </source>
</reference>
<evidence type="ECO:0008006" key="3">
    <source>
        <dbReference type="Google" id="ProtNLM"/>
    </source>
</evidence>